<dbReference type="RefSeq" id="WP_011468814.1">
    <property type="nucleotide sequence ID" value="NC_007912.1"/>
</dbReference>
<evidence type="ECO:0000313" key="1">
    <source>
        <dbReference type="EMBL" id="ABD81596.1"/>
    </source>
</evidence>
<dbReference type="HOGENOM" id="CLU_1433375_0_0_6"/>
<dbReference type="eggNOG" id="ENOG5032VFC">
    <property type="taxonomic scope" value="Bacteria"/>
</dbReference>
<evidence type="ECO:0000313" key="2">
    <source>
        <dbReference type="Proteomes" id="UP000001947"/>
    </source>
</evidence>
<accession>Q21I83</accession>
<gene>
    <name evidence="1" type="ordered locus">Sde_2336</name>
</gene>
<dbReference type="OrthoDB" id="6419466at2"/>
<dbReference type="EMBL" id="CP000282">
    <property type="protein sequence ID" value="ABD81596.1"/>
    <property type="molecule type" value="Genomic_DNA"/>
</dbReference>
<dbReference type="KEGG" id="sde:Sde_2336"/>
<dbReference type="AlphaFoldDB" id="Q21I83"/>
<dbReference type="GeneID" id="98613997"/>
<protein>
    <submittedName>
        <fullName evidence="1">Uncharacterized protein</fullName>
    </submittedName>
</protein>
<sequence length="192" mass="21883">MNIEELSEKLYEDLNGRITAVDFSDDLVIDFQCDDWQDYDTTRFFKITCHGVKESDVQPSVSGEVEFTESHQLLWNHNEPHGYLYYSSEPENRYEILGRVWEAHEKLFGGWRPLTDFANTYHAGQFIEFCIGSNGQLAQGPKPLMELYQNAIGSHIKTNYVPSYNPEGGCKALVFDTCFVICKSVAVAETSS</sequence>
<dbReference type="Proteomes" id="UP000001947">
    <property type="component" value="Chromosome"/>
</dbReference>
<organism evidence="1 2">
    <name type="scientific">Saccharophagus degradans (strain 2-40 / ATCC 43961 / DSM 17024)</name>
    <dbReference type="NCBI Taxonomy" id="203122"/>
    <lineage>
        <taxon>Bacteria</taxon>
        <taxon>Pseudomonadati</taxon>
        <taxon>Pseudomonadota</taxon>
        <taxon>Gammaproteobacteria</taxon>
        <taxon>Cellvibrionales</taxon>
        <taxon>Cellvibrionaceae</taxon>
        <taxon>Saccharophagus</taxon>
    </lineage>
</organism>
<reference evidence="1 2" key="1">
    <citation type="journal article" date="2008" name="PLoS Genet.">
        <title>Complete genome sequence of the complex carbohydrate-degrading marine bacterium, Saccharophagus degradans strain 2-40 T.</title>
        <authorList>
            <person name="Weiner R.M."/>
            <person name="Taylor L.E.II."/>
            <person name="Henrissat B."/>
            <person name="Hauser L."/>
            <person name="Land M."/>
            <person name="Coutinho P.M."/>
            <person name="Rancurel C."/>
            <person name="Saunders E.H."/>
            <person name="Longmire A.G."/>
            <person name="Zhang H."/>
            <person name="Bayer E.A."/>
            <person name="Gilbert H.J."/>
            <person name="Larimer F."/>
            <person name="Zhulin I.B."/>
            <person name="Ekborg N.A."/>
            <person name="Lamed R."/>
            <person name="Richardson P.M."/>
            <person name="Borovok I."/>
            <person name="Hutcheson S."/>
        </authorList>
    </citation>
    <scope>NUCLEOTIDE SEQUENCE [LARGE SCALE GENOMIC DNA]</scope>
    <source>
        <strain evidence="2">2-40 / ATCC 43961 / DSM 17024</strain>
    </source>
</reference>
<keyword evidence="2" id="KW-1185">Reference proteome</keyword>
<proteinExistence type="predicted"/>
<name>Q21I83_SACD2</name>